<evidence type="ECO:0000256" key="4">
    <source>
        <dbReference type="ARBA" id="ARBA00023002"/>
    </source>
</evidence>
<accession>A0A381RI75</accession>
<dbReference type="InterPro" id="IPR016166">
    <property type="entry name" value="FAD-bd_PCMH"/>
</dbReference>
<evidence type="ECO:0000313" key="6">
    <source>
        <dbReference type="EMBL" id="SUZ90954.1"/>
    </source>
</evidence>
<keyword evidence="2" id="KW-0285">Flavoprotein</keyword>
<gene>
    <name evidence="6" type="ORF">METZ01_LOCUS43808</name>
</gene>
<dbReference type="Pfam" id="PF02913">
    <property type="entry name" value="FAD-oxidase_C"/>
    <property type="match status" value="1"/>
</dbReference>
<organism evidence="6">
    <name type="scientific">marine metagenome</name>
    <dbReference type="NCBI Taxonomy" id="408172"/>
    <lineage>
        <taxon>unclassified sequences</taxon>
        <taxon>metagenomes</taxon>
        <taxon>ecological metagenomes</taxon>
    </lineage>
</organism>
<dbReference type="SUPFAM" id="SSF55103">
    <property type="entry name" value="FAD-linked oxidases, C-terminal domain"/>
    <property type="match status" value="1"/>
</dbReference>
<dbReference type="InterPro" id="IPR036318">
    <property type="entry name" value="FAD-bd_PCMH-like_sf"/>
</dbReference>
<dbReference type="Gene3D" id="1.10.45.10">
    <property type="entry name" value="Vanillyl-alcohol Oxidase, Chain A, domain 4"/>
    <property type="match status" value="1"/>
</dbReference>
<dbReference type="SUPFAM" id="SSF56176">
    <property type="entry name" value="FAD-binding/transporter-associated domain-like"/>
    <property type="match status" value="1"/>
</dbReference>
<reference evidence="6" key="1">
    <citation type="submission" date="2018-05" db="EMBL/GenBank/DDBJ databases">
        <authorList>
            <person name="Lanie J.A."/>
            <person name="Ng W.-L."/>
            <person name="Kazmierczak K.M."/>
            <person name="Andrzejewski T.M."/>
            <person name="Davidsen T.M."/>
            <person name="Wayne K.J."/>
            <person name="Tettelin H."/>
            <person name="Glass J.I."/>
            <person name="Rusch D."/>
            <person name="Podicherti R."/>
            <person name="Tsui H.-C.T."/>
            <person name="Winkler M.E."/>
        </authorList>
    </citation>
    <scope>NUCLEOTIDE SEQUENCE</scope>
</reference>
<dbReference type="InterPro" id="IPR016171">
    <property type="entry name" value="Vanillyl_alc_oxidase_C-sub2"/>
</dbReference>
<evidence type="ECO:0000256" key="1">
    <source>
        <dbReference type="ARBA" id="ARBA00001974"/>
    </source>
</evidence>
<evidence type="ECO:0000259" key="5">
    <source>
        <dbReference type="PROSITE" id="PS51387"/>
    </source>
</evidence>
<evidence type="ECO:0000256" key="3">
    <source>
        <dbReference type="ARBA" id="ARBA00022827"/>
    </source>
</evidence>
<dbReference type="InterPro" id="IPR016164">
    <property type="entry name" value="FAD-linked_Oxase-like_C"/>
</dbReference>
<dbReference type="GO" id="GO:0071949">
    <property type="term" value="F:FAD binding"/>
    <property type="evidence" value="ECO:0007669"/>
    <property type="project" value="InterPro"/>
</dbReference>
<dbReference type="Gene3D" id="3.30.465.10">
    <property type="match status" value="1"/>
</dbReference>
<proteinExistence type="predicted"/>
<dbReference type="GO" id="GO:0016491">
    <property type="term" value="F:oxidoreductase activity"/>
    <property type="evidence" value="ECO:0007669"/>
    <property type="project" value="UniProtKB-KW"/>
</dbReference>
<keyword evidence="4" id="KW-0560">Oxidoreductase</keyword>
<evidence type="ECO:0000256" key="2">
    <source>
        <dbReference type="ARBA" id="ARBA00022630"/>
    </source>
</evidence>
<dbReference type="Gene3D" id="3.30.70.2740">
    <property type="match status" value="1"/>
</dbReference>
<dbReference type="Pfam" id="PF01565">
    <property type="entry name" value="FAD_binding_4"/>
    <property type="match status" value="1"/>
</dbReference>
<name>A0A381RI75_9ZZZZ</name>
<comment type="cofactor">
    <cofactor evidence="1">
        <name>FAD</name>
        <dbReference type="ChEBI" id="CHEBI:57692"/>
    </cofactor>
</comment>
<sequence>MWWTRRRSLDLLTRDLEAAIGADRVAGGASALHLYSRDGSIIRGGRAGVVCLPGSTEQVAACVRVARAHGRAFVPRGAGTGLSGGAVPCDDPVVISTTRMDRILEVDVDRRIAWVEPGVVNLDLTRHLVGTGLHFAPDPSSQQACTIGGNVANNSGGPHCLLYGVTSVHVAAVEVVLPDGEVAVLGEEEGDAVGYDLRGAFVGGEGTLGIATRIAVRLTPDPPEVRTLLLDFTTIEEAAETVSAVIAAGIVPAALELMDQQVVRAVEPFAKAGYPLDAAAVLIVELDGLPAGVSREVEAVAAIARECGARTVRIAADEGERARIWKGRKGAFGAIANIKPSYYLHDTVIPRTRLAEVVTGVNAIAERHGLIVMNVFHAGDGNLHPLLVFDHREPGVMERVLAAGEEIVRLSVEVGGVLSGEHGIGLEKRRFMPLLFSEEDLAAQRVLRDAFDPDGVANPHKVLPSGSSCGDVQGLPEIPEGVWV</sequence>
<dbReference type="InterPro" id="IPR016169">
    <property type="entry name" value="FAD-bd_PCMH_sub2"/>
</dbReference>
<dbReference type="PANTHER" id="PTHR42934">
    <property type="entry name" value="GLYCOLATE OXIDASE SUBUNIT GLCD"/>
    <property type="match status" value="1"/>
</dbReference>
<dbReference type="InterPro" id="IPR004113">
    <property type="entry name" value="FAD-bd_oxidored_4_C"/>
</dbReference>
<dbReference type="InterPro" id="IPR051914">
    <property type="entry name" value="FAD-linked_OxidoTrans_Type4"/>
</dbReference>
<feature type="domain" description="FAD-binding PCMH-type" evidence="5">
    <location>
        <begin position="42"/>
        <end position="221"/>
    </location>
</feature>
<dbReference type="PANTHER" id="PTHR42934:SF1">
    <property type="entry name" value="GLYCOLATE OXIDASE SUBUNIT GLCD"/>
    <property type="match status" value="1"/>
</dbReference>
<dbReference type="InterPro" id="IPR006094">
    <property type="entry name" value="Oxid_FAD_bind_N"/>
</dbReference>
<dbReference type="EMBL" id="UINC01001936">
    <property type="protein sequence ID" value="SUZ90954.1"/>
    <property type="molecule type" value="Genomic_DNA"/>
</dbReference>
<protein>
    <recommendedName>
        <fullName evidence="5">FAD-binding PCMH-type domain-containing protein</fullName>
    </recommendedName>
</protein>
<dbReference type="AlphaFoldDB" id="A0A381RI75"/>
<keyword evidence="3" id="KW-0274">FAD</keyword>
<dbReference type="PROSITE" id="PS51387">
    <property type="entry name" value="FAD_PCMH"/>
    <property type="match status" value="1"/>
</dbReference>